<evidence type="ECO:0000313" key="3">
    <source>
        <dbReference type="EMBL" id="OMO86252.1"/>
    </source>
</evidence>
<protein>
    <recommendedName>
        <fullName evidence="2">Agenet-like domain-containing protein</fullName>
    </recommendedName>
</protein>
<evidence type="ECO:0000256" key="1">
    <source>
        <dbReference type="SAM" id="MobiDB-lite"/>
    </source>
</evidence>
<accession>A0A1R3IUJ4</accession>
<proteinExistence type="predicted"/>
<feature type="non-terminal residue" evidence="3">
    <location>
        <position position="1"/>
    </location>
</feature>
<dbReference type="STRING" id="210143.A0A1R3IUJ4"/>
<evidence type="ECO:0000313" key="4">
    <source>
        <dbReference type="Proteomes" id="UP000188268"/>
    </source>
</evidence>
<feature type="domain" description="Agenet-like" evidence="2">
    <location>
        <begin position="44"/>
        <end position="68"/>
    </location>
</feature>
<dbReference type="AlphaFoldDB" id="A0A1R3IUJ4"/>
<reference evidence="3 4" key="1">
    <citation type="submission" date="2013-09" db="EMBL/GenBank/DDBJ databases">
        <title>Corchorus capsularis genome sequencing.</title>
        <authorList>
            <person name="Alam M."/>
            <person name="Haque M.S."/>
            <person name="Islam M.S."/>
            <person name="Emdad E.M."/>
            <person name="Islam M.M."/>
            <person name="Ahmed B."/>
            <person name="Halim A."/>
            <person name="Hossen Q.M.M."/>
            <person name="Hossain M.Z."/>
            <person name="Ahmed R."/>
            <person name="Khan M.M."/>
            <person name="Islam R."/>
            <person name="Rashid M.M."/>
            <person name="Khan S.A."/>
            <person name="Rahman M.S."/>
            <person name="Alam M."/>
        </authorList>
    </citation>
    <scope>NUCLEOTIDE SEQUENCE [LARGE SCALE GENOMIC DNA]</scope>
    <source>
        <strain evidence="4">cv. CVL-1</strain>
        <tissue evidence="3">Whole seedling</tissue>
    </source>
</reference>
<keyword evidence="4" id="KW-1185">Reference proteome</keyword>
<dbReference type="EMBL" id="AWWV01009491">
    <property type="protein sequence ID" value="OMO86252.1"/>
    <property type="molecule type" value="Genomic_DNA"/>
</dbReference>
<evidence type="ECO:0000259" key="2">
    <source>
        <dbReference type="Pfam" id="PF05641"/>
    </source>
</evidence>
<organism evidence="3 4">
    <name type="scientific">Corchorus capsularis</name>
    <name type="common">Jute</name>
    <dbReference type="NCBI Taxonomy" id="210143"/>
    <lineage>
        <taxon>Eukaryota</taxon>
        <taxon>Viridiplantae</taxon>
        <taxon>Streptophyta</taxon>
        <taxon>Embryophyta</taxon>
        <taxon>Tracheophyta</taxon>
        <taxon>Spermatophyta</taxon>
        <taxon>Magnoliopsida</taxon>
        <taxon>eudicotyledons</taxon>
        <taxon>Gunneridae</taxon>
        <taxon>Pentapetalae</taxon>
        <taxon>rosids</taxon>
        <taxon>malvids</taxon>
        <taxon>Malvales</taxon>
        <taxon>Malvaceae</taxon>
        <taxon>Grewioideae</taxon>
        <taxon>Apeibeae</taxon>
        <taxon>Corchorus</taxon>
    </lineage>
</organism>
<comment type="caution">
    <text evidence="3">The sequence shown here is derived from an EMBL/GenBank/DDBJ whole genome shotgun (WGS) entry which is preliminary data.</text>
</comment>
<feature type="region of interest" description="Disordered" evidence="1">
    <location>
        <begin position="25"/>
        <end position="53"/>
    </location>
</feature>
<dbReference type="Gramene" id="OMO86252">
    <property type="protein sequence ID" value="OMO86252"/>
    <property type="gene ID" value="CCACVL1_09692"/>
</dbReference>
<sequence length="73" mass="8078">LNLQTPRNYFSLPKLNLQKHIAVKQKATTAPTTEDPLPPHLQPGSEVEISSNDSDFRGSWFTGTIINRASQSS</sequence>
<gene>
    <name evidence="3" type="ORF">CCACVL1_09692</name>
</gene>
<dbReference type="Proteomes" id="UP000188268">
    <property type="component" value="Unassembled WGS sequence"/>
</dbReference>
<dbReference type="Pfam" id="PF05641">
    <property type="entry name" value="Agenet"/>
    <property type="match status" value="1"/>
</dbReference>
<dbReference type="InterPro" id="IPR008395">
    <property type="entry name" value="Agenet-like_dom"/>
</dbReference>
<name>A0A1R3IUJ4_COCAP</name>